<evidence type="ECO:0000313" key="2">
    <source>
        <dbReference type="Proteomes" id="UP000324222"/>
    </source>
</evidence>
<dbReference type="EMBL" id="VSRR010000518">
    <property type="protein sequence ID" value="MPC16575.1"/>
    <property type="molecule type" value="Genomic_DNA"/>
</dbReference>
<dbReference type="Proteomes" id="UP000324222">
    <property type="component" value="Unassembled WGS sequence"/>
</dbReference>
<evidence type="ECO:0000313" key="1">
    <source>
        <dbReference type="EMBL" id="MPC16575.1"/>
    </source>
</evidence>
<protein>
    <submittedName>
        <fullName evidence="1">Uncharacterized protein</fullName>
    </submittedName>
</protein>
<name>A0A5B7D517_PORTR</name>
<reference evidence="1 2" key="1">
    <citation type="submission" date="2019-05" db="EMBL/GenBank/DDBJ databases">
        <title>Another draft genome of Portunus trituberculatus and its Hox gene families provides insights of decapod evolution.</title>
        <authorList>
            <person name="Jeong J.-H."/>
            <person name="Song I."/>
            <person name="Kim S."/>
            <person name="Choi T."/>
            <person name="Kim D."/>
            <person name="Ryu S."/>
            <person name="Kim W."/>
        </authorList>
    </citation>
    <scope>NUCLEOTIDE SEQUENCE [LARGE SCALE GENOMIC DNA]</scope>
    <source>
        <tissue evidence="1">Muscle</tissue>
    </source>
</reference>
<comment type="caution">
    <text evidence="1">The sequence shown here is derived from an EMBL/GenBank/DDBJ whole genome shotgun (WGS) entry which is preliminary data.</text>
</comment>
<gene>
    <name evidence="1" type="ORF">E2C01_009405</name>
</gene>
<keyword evidence="2" id="KW-1185">Reference proteome</keyword>
<sequence length="78" mass="8850">MRSVTNSWVLWEERGLGVGSKRRETHSFSLGIFHKSSPDGTGTEDTASYDITGKHDQLRPLHFSWQALSTQQRVKTDC</sequence>
<proteinExistence type="predicted"/>
<dbReference type="AlphaFoldDB" id="A0A5B7D517"/>
<organism evidence="1 2">
    <name type="scientific">Portunus trituberculatus</name>
    <name type="common">Swimming crab</name>
    <name type="synonym">Neptunus trituberculatus</name>
    <dbReference type="NCBI Taxonomy" id="210409"/>
    <lineage>
        <taxon>Eukaryota</taxon>
        <taxon>Metazoa</taxon>
        <taxon>Ecdysozoa</taxon>
        <taxon>Arthropoda</taxon>
        <taxon>Crustacea</taxon>
        <taxon>Multicrustacea</taxon>
        <taxon>Malacostraca</taxon>
        <taxon>Eumalacostraca</taxon>
        <taxon>Eucarida</taxon>
        <taxon>Decapoda</taxon>
        <taxon>Pleocyemata</taxon>
        <taxon>Brachyura</taxon>
        <taxon>Eubrachyura</taxon>
        <taxon>Portunoidea</taxon>
        <taxon>Portunidae</taxon>
        <taxon>Portuninae</taxon>
        <taxon>Portunus</taxon>
    </lineage>
</organism>
<accession>A0A5B7D517</accession>